<evidence type="ECO:0000256" key="4">
    <source>
        <dbReference type="ARBA" id="ARBA00037345"/>
    </source>
</evidence>
<sequence>MGARSHRIGSCHQFLIKIVRWVFSIVTENLFRVIVIVVAEVGAGEKPDSILTLRDWCALVQSGEQVIRISNGSDVLCLAHRKGSAFLCLAPGWQGLLVLRPGLQVLSGSAWVLPLSQTNLFKLQLFIDQGGVPEVRPAPGEPWAALSEGRGQRRAAPALESWYLTLALQDDAAYRAFARHLRSSEHYQLLGFLLEQSYGGEKLQDLAGRYGVSVSHFRRLCRQALGGAAKSELRGWRTARALLSMAEGATSLTDVALEFGYASSSHFSKEIRELVGIAPSSLIDITGLSGE</sequence>
<dbReference type="EMBL" id="JANIAM010000021">
    <property type="protein sequence ID" value="MDD2114503.1"/>
    <property type="molecule type" value="Genomic_DNA"/>
</dbReference>
<feature type="domain" description="HTH araC/xylS-type" evidence="5">
    <location>
        <begin position="187"/>
        <end position="285"/>
    </location>
</feature>
<dbReference type="Proteomes" id="UP001150728">
    <property type="component" value="Unassembled WGS sequence"/>
</dbReference>
<reference evidence="6" key="1">
    <citation type="submission" date="2022-07" db="EMBL/GenBank/DDBJ databases">
        <title>Multi-strain Analysis of Pseudomonas putida Reveals Metabolic and Genetic Diversity.</title>
        <authorList>
            <person name="Monk J.M."/>
        </authorList>
    </citation>
    <scope>NUCLEOTIDE SEQUENCE</scope>
    <source>
        <strain evidence="6">17633</strain>
    </source>
</reference>
<evidence type="ECO:0000256" key="2">
    <source>
        <dbReference type="ARBA" id="ARBA00023125"/>
    </source>
</evidence>
<dbReference type="InterPro" id="IPR009057">
    <property type="entry name" value="Homeodomain-like_sf"/>
</dbReference>
<accession>A0A9X4I245</accession>
<dbReference type="PANTHER" id="PTHR46796">
    <property type="entry name" value="HTH-TYPE TRANSCRIPTIONAL ACTIVATOR RHAS-RELATED"/>
    <property type="match status" value="1"/>
</dbReference>
<dbReference type="AlphaFoldDB" id="A0A9X4I245"/>
<keyword evidence="2" id="KW-0238">DNA-binding</keyword>
<dbReference type="PANTHER" id="PTHR46796:SF15">
    <property type="entry name" value="BLL1074 PROTEIN"/>
    <property type="match status" value="1"/>
</dbReference>
<dbReference type="InterPro" id="IPR018060">
    <property type="entry name" value="HTH_AraC"/>
</dbReference>
<gene>
    <name evidence="6" type="ORF">NP554_22235</name>
</gene>
<dbReference type="SMART" id="SM00342">
    <property type="entry name" value="HTH_ARAC"/>
    <property type="match status" value="1"/>
</dbReference>
<organism evidence="6 7">
    <name type="scientific">Pseudomonas asiatica</name>
    <dbReference type="NCBI Taxonomy" id="2219225"/>
    <lineage>
        <taxon>Bacteria</taxon>
        <taxon>Pseudomonadati</taxon>
        <taxon>Pseudomonadota</taxon>
        <taxon>Gammaproteobacteria</taxon>
        <taxon>Pseudomonadales</taxon>
        <taxon>Pseudomonadaceae</taxon>
        <taxon>Pseudomonas</taxon>
    </lineage>
</organism>
<comment type="function">
    <text evidence="4">Regulatory protein of the TOL plasmid xyl operons. XylS activates the xylXYZLTEGFJQKIH operon required for the degradation of toluene, m-xylene and p-xylene.</text>
</comment>
<dbReference type="Pfam" id="PF12833">
    <property type="entry name" value="HTH_18"/>
    <property type="match status" value="1"/>
</dbReference>
<protein>
    <submittedName>
        <fullName evidence="6">AraC family transcriptional regulator</fullName>
    </submittedName>
</protein>
<dbReference type="Gene3D" id="1.10.10.60">
    <property type="entry name" value="Homeodomain-like"/>
    <property type="match status" value="1"/>
</dbReference>
<evidence type="ECO:0000256" key="1">
    <source>
        <dbReference type="ARBA" id="ARBA00023015"/>
    </source>
</evidence>
<proteinExistence type="predicted"/>
<comment type="caution">
    <text evidence="6">The sequence shown here is derived from an EMBL/GenBank/DDBJ whole genome shotgun (WGS) entry which is preliminary data.</text>
</comment>
<dbReference type="SUPFAM" id="SSF46689">
    <property type="entry name" value="Homeodomain-like"/>
    <property type="match status" value="1"/>
</dbReference>
<dbReference type="GO" id="GO:0043565">
    <property type="term" value="F:sequence-specific DNA binding"/>
    <property type="evidence" value="ECO:0007669"/>
    <property type="project" value="InterPro"/>
</dbReference>
<evidence type="ECO:0000259" key="5">
    <source>
        <dbReference type="PROSITE" id="PS01124"/>
    </source>
</evidence>
<evidence type="ECO:0000256" key="3">
    <source>
        <dbReference type="ARBA" id="ARBA00023163"/>
    </source>
</evidence>
<evidence type="ECO:0000313" key="7">
    <source>
        <dbReference type="Proteomes" id="UP001150728"/>
    </source>
</evidence>
<dbReference type="RefSeq" id="WP_249352852.1">
    <property type="nucleotide sequence ID" value="NZ_JANIAM010000021.1"/>
</dbReference>
<evidence type="ECO:0000313" key="6">
    <source>
        <dbReference type="EMBL" id="MDD2114503.1"/>
    </source>
</evidence>
<dbReference type="PROSITE" id="PS01124">
    <property type="entry name" value="HTH_ARAC_FAMILY_2"/>
    <property type="match status" value="1"/>
</dbReference>
<dbReference type="InterPro" id="IPR050204">
    <property type="entry name" value="AraC_XylS_family_regulators"/>
</dbReference>
<name>A0A9X4I245_9PSED</name>
<dbReference type="GO" id="GO:0003700">
    <property type="term" value="F:DNA-binding transcription factor activity"/>
    <property type="evidence" value="ECO:0007669"/>
    <property type="project" value="InterPro"/>
</dbReference>
<keyword evidence="1" id="KW-0805">Transcription regulation</keyword>
<keyword evidence="3" id="KW-0804">Transcription</keyword>